<feature type="transmembrane region" description="Helical" evidence="1">
    <location>
        <begin position="12"/>
        <end position="31"/>
    </location>
</feature>
<accession>A0A5B0Q337</accession>
<evidence type="ECO:0000313" key="4">
    <source>
        <dbReference type="Proteomes" id="UP000324748"/>
    </source>
</evidence>
<proteinExistence type="predicted"/>
<dbReference type="Proteomes" id="UP000324748">
    <property type="component" value="Unassembled WGS sequence"/>
</dbReference>
<keyword evidence="1" id="KW-1133">Transmembrane helix</keyword>
<reference evidence="4 5" key="1">
    <citation type="submission" date="2019-05" db="EMBL/GenBank/DDBJ databases">
        <title>Emergence of the Ug99 lineage of the wheat stem rust pathogen through somatic hybridization.</title>
        <authorList>
            <person name="Li F."/>
            <person name="Upadhyaya N.M."/>
            <person name="Sperschneider J."/>
            <person name="Matny O."/>
            <person name="Nguyen-Phuc H."/>
            <person name="Mago R."/>
            <person name="Raley C."/>
            <person name="Miller M.E."/>
            <person name="Silverstein K.A.T."/>
            <person name="Henningsen E."/>
            <person name="Hirsch C.D."/>
            <person name="Visser B."/>
            <person name="Pretorius Z.A."/>
            <person name="Steffenson B.J."/>
            <person name="Schwessinger B."/>
            <person name="Dodds P.N."/>
            <person name="Figueroa M."/>
        </authorList>
    </citation>
    <scope>NUCLEOTIDE SEQUENCE [LARGE SCALE GENOMIC DNA]</scope>
    <source>
        <strain evidence="2">21-0</strain>
        <strain evidence="3 5">Ug99</strain>
    </source>
</reference>
<dbReference type="AlphaFoldDB" id="A0A5B0Q337"/>
<protein>
    <submittedName>
        <fullName evidence="2">Uncharacterized protein</fullName>
    </submittedName>
</protein>
<dbReference type="Proteomes" id="UP000325313">
    <property type="component" value="Unassembled WGS sequence"/>
</dbReference>
<keyword evidence="1" id="KW-0812">Transmembrane</keyword>
<dbReference type="EMBL" id="VSWC01000029">
    <property type="protein sequence ID" value="KAA1107625.1"/>
    <property type="molecule type" value="Genomic_DNA"/>
</dbReference>
<gene>
    <name evidence="2" type="ORF">PGT21_020226</name>
    <name evidence="3" type="ORF">PGTUg99_018566</name>
</gene>
<evidence type="ECO:0000313" key="2">
    <source>
        <dbReference type="EMBL" id="KAA1107625.1"/>
    </source>
</evidence>
<keyword evidence="1" id="KW-0472">Membrane</keyword>
<evidence type="ECO:0000313" key="5">
    <source>
        <dbReference type="Proteomes" id="UP000325313"/>
    </source>
</evidence>
<dbReference type="EMBL" id="VDEP01000203">
    <property type="protein sequence ID" value="KAA1124578.1"/>
    <property type="molecule type" value="Genomic_DNA"/>
</dbReference>
<name>A0A5B0Q337_PUCGR</name>
<comment type="caution">
    <text evidence="2">The sequence shown here is derived from an EMBL/GenBank/DDBJ whole genome shotgun (WGS) entry which is preliminary data.</text>
</comment>
<evidence type="ECO:0000313" key="3">
    <source>
        <dbReference type="EMBL" id="KAA1124578.1"/>
    </source>
</evidence>
<sequence length="169" mass="19737">MFLIDWAQRSYIIYAVIIMMNLLPSVQLLELHKHSLARRRVGNEPQQTCDKEFIMKTKLGHSKCETSKGDVYLCNYWECPGNDKPRFEFIECLPLDKTTHRPVYGQELMIVRPVEYTIIPNFDYIQVVDNSGEFWGCPSNKNKNFLTCNYCAKYKPSPKKPLPKKPSPK</sequence>
<organism evidence="2 4">
    <name type="scientific">Puccinia graminis f. sp. tritici</name>
    <dbReference type="NCBI Taxonomy" id="56615"/>
    <lineage>
        <taxon>Eukaryota</taxon>
        <taxon>Fungi</taxon>
        <taxon>Dikarya</taxon>
        <taxon>Basidiomycota</taxon>
        <taxon>Pucciniomycotina</taxon>
        <taxon>Pucciniomycetes</taxon>
        <taxon>Pucciniales</taxon>
        <taxon>Pucciniaceae</taxon>
        <taxon>Puccinia</taxon>
    </lineage>
</organism>
<evidence type="ECO:0000256" key="1">
    <source>
        <dbReference type="SAM" id="Phobius"/>
    </source>
</evidence>
<keyword evidence="4" id="KW-1185">Reference proteome</keyword>